<keyword evidence="1" id="KW-0812">Transmembrane</keyword>
<evidence type="ECO:0000313" key="2">
    <source>
        <dbReference type="EMBL" id="GIH91427.1"/>
    </source>
</evidence>
<evidence type="ECO:0000313" key="3">
    <source>
        <dbReference type="Proteomes" id="UP000619788"/>
    </source>
</evidence>
<keyword evidence="3" id="KW-1185">Reference proteome</keyword>
<dbReference type="Proteomes" id="UP000619788">
    <property type="component" value="Unassembled WGS sequence"/>
</dbReference>
<proteinExistence type="predicted"/>
<organism evidence="2 3">
    <name type="scientific">Planobispora siamensis</name>
    <dbReference type="NCBI Taxonomy" id="936338"/>
    <lineage>
        <taxon>Bacteria</taxon>
        <taxon>Bacillati</taxon>
        <taxon>Actinomycetota</taxon>
        <taxon>Actinomycetes</taxon>
        <taxon>Streptosporangiales</taxon>
        <taxon>Streptosporangiaceae</taxon>
        <taxon>Planobispora</taxon>
    </lineage>
</organism>
<evidence type="ECO:0000256" key="1">
    <source>
        <dbReference type="SAM" id="Phobius"/>
    </source>
</evidence>
<evidence type="ECO:0008006" key="4">
    <source>
        <dbReference type="Google" id="ProtNLM"/>
    </source>
</evidence>
<sequence>MSSPQPASGRRLTPEERAALYETSRRTRLRVLVLVPVVIALFVLLMVAVPPAATKPAAFLGTLLGIGVVVLQGRALHNLHTRLGITGEEGRAVVAEERARRRA</sequence>
<comment type="caution">
    <text evidence="2">The sequence shown here is derived from an EMBL/GenBank/DDBJ whole genome shotgun (WGS) entry which is preliminary data.</text>
</comment>
<reference evidence="2 3" key="1">
    <citation type="submission" date="2021-01" db="EMBL/GenBank/DDBJ databases">
        <title>Whole genome shotgun sequence of Planobispora siamensis NBRC 107568.</title>
        <authorList>
            <person name="Komaki H."/>
            <person name="Tamura T."/>
        </authorList>
    </citation>
    <scope>NUCLEOTIDE SEQUENCE [LARGE SCALE GENOMIC DNA]</scope>
    <source>
        <strain evidence="2 3">NBRC 107568</strain>
    </source>
</reference>
<accession>A0A8J3WKA4</accession>
<dbReference type="EMBL" id="BOOJ01000020">
    <property type="protein sequence ID" value="GIH91427.1"/>
    <property type="molecule type" value="Genomic_DNA"/>
</dbReference>
<dbReference type="RefSeq" id="WP_204063717.1">
    <property type="nucleotide sequence ID" value="NZ_BOOJ01000020.1"/>
</dbReference>
<feature type="transmembrane region" description="Helical" evidence="1">
    <location>
        <begin position="31"/>
        <end position="51"/>
    </location>
</feature>
<protein>
    <recommendedName>
        <fullName evidence="4">Transmembrane protein</fullName>
    </recommendedName>
</protein>
<name>A0A8J3WKA4_9ACTN</name>
<keyword evidence="1" id="KW-0472">Membrane</keyword>
<keyword evidence="1" id="KW-1133">Transmembrane helix</keyword>
<gene>
    <name evidence="2" type="ORF">Psi01_20570</name>
</gene>
<dbReference type="AlphaFoldDB" id="A0A8J3WKA4"/>
<feature type="transmembrane region" description="Helical" evidence="1">
    <location>
        <begin position="57"/>
        <end position="76"/>
    </location>
</feature>